<dbReference type="InterPro" id="IPR003593">
    <property type="entry name" value="AAA+_ATPase"/>
</dbReference>
<dbReference type="Pfam" id="PF13335">
    <property type="entry name" value="Mg_chelatase_C"/>
    <property type="match status" value="1"/>
</dbReference>
<dbReference type="PANTHER" id="PTHR32039">
    <property type="entry name" value="MAGNESIUM-CHELATASE SUBUNIT CHLI"/>
    <property type="match status" value="1"/>
</dbReference>
<reference evidence="3" key="2">
    <citation type="journal article" date="2021" name="PeerJ">
        <title>Extensive microbial diversity within the chicken gut microbiome revealed by metagenomics and culture.</title>
        <authorList>
            <person name="Gilroy R."/>
            <person name="Ravi A."/>
            <person name="Getino M."/>
            <person name="Pursley I."/>
            <person name="Horton D.L."/>
            <person name="Alikhan N.F."/>
            <person name="Baker D."/>
            <person name="Gharbi K."/>
            <person name="Hall N."/>
            <person name="Watson M."/>
            <person name="Adriaenssens E.M."/>
            <person name="Foster-Nyarko E."/>
            <person name="Jarju S."/>
            <person name="Secka A."/>
            <person name="Antonio M."/>
            <person name="Oren A."/>
            <person name="Chaudhuri R.R."/>
            <person name="La Ragione R."/>
            <person name="Hildebrand F."/>
            <person name="Pallen M.J."/>
        </authorList>
    </citation>
    <scope>NUCLEOTIDE SEQUENCE</scope>
    <source>
        <strain evidence="3">10532</strain>
    </source>
</reference>
<dbReference type="EMBL" id="JADIMM010000021">
    <property type="protein sequence ID" value="MBO8456873.1"/>
    <property type="molecule type" value="Genomic_DNA"/>
</dbReference>
<dbReference type="Proteomes" id="UP000823638">
    <property type="component" value="Unassembled WGS sequence"/>
</dbReference>
<dbReference type="InterPro" id="IPR020568">
    <property type="entry name" value="Ribosomal_Su5_D2-typ_SF"/>
</dbReference>
<gene>
    <name evidence="3" type="ORF">IAA81_01440</name>
</gene>
<dbReference type="SUPFAM" id="SSF52540">
    <property type="entry name" value="P-loop containing nucleoside triphosphate hydrolases"/>
    <property type="match status" value="1"/>
</dbReference>
<dbReference type="Pfam" id="PF01078">
    <property type="entry name" value="Mg_chelatase"/>
    <property type="match status" value="1"/>
</dbReference>
<name>A0A9D9N1M9_9SPIR</name>
<comment type="similarity">
    <text evidence="1">Belongs to the Mg-chelatase subunits D/I family. ComM subfamily.</text>
</comment>
<evidence type="ECO:0000259" key="2">
    <source>
        <dbReference type="SMART" id="SM00382"/>
    </source>
</evidence>
<dbReference type="AlphaFoldDB" id="A0A9D9N1M9"/>
<dbReference type="InterPro" id="IPR027417">
    <property type="entry name" value="P-loop_NTPase"/>
</dbReference>
<comment type="caution">
    <text evidence="3">The sequence shown here is derived from an EMBL/GenBank/DDBJ whole genome shotgun (WGS) entry which is preliminary data.</text>
</comment>
<dbReference type="Pfam" id="PF13541">
    <property type="entry name" value="ChlI"/>
    <property type="match status" value="1"/>
</dbReference>
<dbReference type="InterPro" id="IPR000523">
    <property type="entry name" value="Mg_chelatse_chII-like_cat_dom"/>
</dbReference>
<sequence>MIYGFTSFGFEGELVKIEVDLRRGIPACDIVGLADAAVKESRERMHSAIINSGFEFPRSRILINLSPADLKKEGTGFDLPIAVSVIIAQSAMELNTDTLVVGELELSGRLRPGFGVLAAAALAKSRGIKNIIVPVENKTEAEIPGGLCVYGVETLSEAVDILMYPKDLQPEKPSDEYNSKNNIDIFQNAEGGDFSSVKAQPVLLRAMEIAAAGGHSLFAFGPPGCGKTMALNRFHELLPNLSRDIAVDVAKIQSLAGCRITKNLSLRPPVRKPHQSVSLEGMAGGGKQLRPGEVSLSHGGVLFIDEATAFNYTVLQVLRTPMDTGNILISRAGRNINFPANFQLIMAANPCPCGKLGVKGKYCTCTPAMVEKYWKKISQPVIDRLDLRVPVLVPEGKDFINSQGKSDLREKIKTAVEIQKYRYKNKKELYRKNSKLKPEEISSVCVMTENGKKEYSTLLSSGELSPRGAASILKTSRTISDLEDEEKINSSHIQEAAFYRKWGDSPWDILEYGKYVEKNHLCIK</sequence>
<dbReference type="NCBIfam" id="TIGR00368">
    <property type="entry name" value="YifB family Mg chelatase-like AAA ATPase"/>
    <property type="match status" value="1"/>
</dbReference>
<accession>A0A9D9N1M9</accession>
<dbReference type="InterPro" id="IPR014721">
    <property type="entry name" value="Ribsml_uS5_D2-typ_fold_subgr"/>
</dbReference>
<organism evidence="3 4">
    <name type="scientific">Candidatus Gallitreponema excrementavium</name>
    <dbReference type="NCBI Taxonomy" id="2840840"/>
    <lineage>
        <taxon>Bacteria</taxon>
        <taxon>Pseudomonadati</taxon>
        <taxon>Spirochaetota</taxon>
        <taxon>Spirochaetia</taxon>
        <taxon>Spirochaetales</taxon>
        <taxon>Candidatus Gallitreponema</taxon>
    </lineage>
</organism>
<feature type="domain" description="AAA+ ATPase" evidence="2">
    <location>
        <begin position="213"/>
        <end position="395"/>
    </location>
</feature>
<dbReference type="Gene3D" id="3.30.230.10">
    <property type="match status" value="1"/>
</dbReference>
<reference evidence="3" key="1">
    <citation type="submission" date="2020-10" db="EMBL/GenBank/DDBJ databases">
        <authorList>
            <person name="Gilroy R."/>
        </authorList>
    </citation>
    <scope>NUCLEOTIDE SEQUENCE</scope>
    <source>
        <strain evidence="3">10532</strain>
    </source>
</reference>
<dbReference type="GO" id="GO:0005524">
    <property type="term" value="F:ATP binding"/>
    <property type="evidence" value="ECO:0007669"/>
    <property type="project" value="InterPro"/>
</dbReference>
<dbReference type="InterPro" id="IPR025158">
    <property type="entry name" value="Mg_chelat-rel_C"/>
</dbReference>
<dbReference type="SUPFAM" id="SSF54211">
    <property type="entry name" value="Ribosomal protein S5 domain 2-like"/>
    <property type="match status" value="1"/>
</dbReference>
<dbReference type="PANTHER" id="PTHR32039:SF7">
    <property type="entry name" value="COMPETENCE PROTEIN COMM"/>
    <property type="match status" value="1"/>
</dbReference>
<dbReference type="InterPro" id="IPR045006">
    <property type="entry name" value="CHLI-like"/>
</dbReference>
<dbReference type="InterPro" id="IPR004482">
    <property type="entry name" value="Mg_chelat-rel"/>
</dbReference>
<evidence type="ECO:0000313" key="4">
    <source>
        <dbReference type="Proteomes" id="UP000823638"/>
    </source>
</evidence>
<evidence type="ECO:0000256" key="1">
    <source>
        <dbReference type="ARBA" id="ARBA00006354"/>
    </source>
</evidence>
<protein>
    <submittedName>
        <fullName evidence="3">YifB family Mg chelatase-like AAA ATPase</fullName>
    </submittedName>
</protein>
<proteinExistence type="inferred from homology"/>
<dbReference type="Gene3D" id="3.40.50.300">
    <property type="entry name" value="P-loop containing nucleotide triphosphate hydrolases"/>
    <property type="match status" value="1"/>
</dbReference>
<dbReference type="SMART" id="SM00382">
    <property type="entry name" value="AAA"/>
    <property type="match status" value="1"/>
</dbReference>
<evidence type="ECO:0000313" key="3">
    <source>
        <dbReference type="EMBL" id="MBO8456873.1"/>
    </source>
</evidence>